<dbReference type="PIRSF" id="PIRSF003109">
    <property type="entry name" value="McrC"/>
    <property type="match status" value="1"/>
</dbReference>
<gene>
    <name evidence="1" type="primary">mcrC</name>
    <name evidence="1" type="ORF">EIM92_03575</name>
</gene>
<keyword evidence="1" id="KW-0540">Nuclease</keyword>
<keyword evidence="2" id="KW-1185">Reference proteome</keyword>
<reference evidence="1 2" key="1">
    <citation type="submission" date="2018-11" db="EMBL/GenBank/DDBJ databases">
        <title>Genome sequencing of Paenibacillus lentus DSM25539(T).</title>
        <authorList>
            <person name="Kook J.-K."/>
            <person name="Park S.-N."/>
            <person name="Lim Y.K."/>
        </authorList>
    </citation>
    <scope>NUCLEOTIDE SEQUENCE [LARGE SCALE GENOMIC DNA]</scope>
    <source>
        <strain evidence="1 2">DSM 25539</strain>
    </source>
</reference>
<dbReference type="Pfam" id="PF10117">
    <property type="entry name" value="McrBC"/>
    <property type="match status" value="1"/>
</dbReference>
<keyword evidence="1" id="KW-0378">Hydrolase</keyword>
<dbReference type="Proteomes" id="UP000273145">
    <property type="component" value="Chromosome"/>
</dbReference>
<accession>A0A3Q8SER7</accession>
<proteinExistence type="predicted"/>
<dbReference type="EMBL" id="CP034248">
    <property type="protein sequence ID" value="AZK48846.1"/>
    <property type="molecule type" value="Genomic_DNA"/>
</dbReference>
<protein>
    <submittedName>
        <fullName evidence="1">5-methylcytosine-specific restriction endonuclease system specificity protein McrC</fullName>
    </submittedName>
</protein>
<dbReference type="KEGG" id="plen:EIM92_03575"/>
<dbReference type="InterPro" id="IPR014407">
    <property type="entry name" value="McrC_bac"/>
</dbReference>
<dbReference type="REBASE" id="283721">
    <property type="entry name" value="Ple25539McrBCP"/>
</dbReference>
<dbReference type="PANTHER" id="PTHR38733:SF1">
    <property type="entry name" value="TYPE IV METHYL-DIRECTED RESTRICTION ENZYME ECOKMCRBC"/>
    <property type="match status" value="1"/>
</dbReference>
<keyword evidence="1" id="KW-0255">Endonuclease</keyword>
<sequence length="364" mass="42660">MIHPRWSIGLARLEVLFVADSIKVKNIYYMLSYASQNLHEAGIDQVAAEEFDHIHDLFAAILIRGVGDQIRRGLHKNYVPQEETIGSLRGRIQITESIKQQTMLRRKMVCLFDEFTEDTLHNQILKQTMLLLLRMGSVRPDYKKELRKLLMYLGNVTDIAPRAIRWDALRYHRNNATYKMLINICWLVINGLLLTTESGGYRLARWLADEQMHRLYERFVLAYYQRHHPEFAPRASYINWDIAEDTYWLPVMKSDITLTYKEKTIIIDTKWYSKTMQTNSMYDSKSFISSHMYQIFTYVKNKDRLGSGNVAGVLLYAKTNESITPDNDLVLSGNRISLKTLDLGREWDRITEQLESLCSWLLTE</sequence>
<dbReference type="PANTHER" id="PTHR38733">
    <property type="entry name" value="PROTEIN MCRC"/>
    <property type="match status" value="1"/>
</dbReference>
<evidence type="ECO:0000313" key="2">
    <source>
        <dbReference type="Proteomes" id="UP000273145"/>
    </source>
</evidence>
<organism evidence="1 2">
    <name type="scientific">Paenibacillus lentus</name>
    <dbReference type="NCBI Taxonomy" id="1338368"/>
    <lineage>
        <taxon>Bacteria</taxon>
        <taxon>Bacillati</taxon>
        <taxon>Bacillota</taxon>
        <taxon>Bacilli</taxon>
        <taxon>Bacillales</taxon>
        <taxon>Paenibacillaceae</taxon>
        <taxon>Paenibacillus</taxon>
    </lineage>
</organism>
<dbReference type="InterPro" id="IPR019292">
    <property type="entry name" value="McrC"/>
</dbReference>
<name>A0A3Q8SER7_9BACL</name>
<dbReference type="AlphaFoldDB" id="A0A3Q8SER7"/>
<dbReference type="GO" id="GO:0004519">
    <property type="term" value="F:endonuclease activity"/>
    <property type="evidence" value="ECO:0007669"/>
    <property type="project" value="UniProtKB-KW"/>
</dbReference>
<dbReference type="OrthoDB" id="9786961at2"/>
<evidence type="ECO:0000313" key="1">
    <source>
        <dbReference type="EMBL" id="AZK48846.1"/>
    </source>
</evidence>
<dbReference type="NCBIfam" id="NF007277">
    <property type="entry name" value="PRK09736.1"/>
    <property type="match status" value="1"/>
</dbReference>
<dbReference type="GO" id="GO:0009307">
    <property type="term" value="P:DNA restriction-modification system"/>
    <property type="evidence" value="ECO:0007669"/>
    <property type="project" value="InterPro"/>
</dbReference>